<reference evidence="3 4" key="1">
    <citation type="journal article" date="2016" name="Nat. Commun.">
        <title>Thousands of microbial genomes shed light on interconnected biogeochemical processes in an aquifer system.</title>
        <authorList>
            <person name="Anantharaman K."/>
            <person name="Brown C.T."/>
            <person name="Hug L.A."/>
            <person name="Sharon I."/>
            <person name="Castelle C.J."/>
            <person name="Probst A.J."/>
            <person name="Thomas B.C."/>
            <person name="Singh A."/>
            <person name="Wilkins M.J."/>
            <person name="Karaoz U."/>
            <person name="Brodie E.L."/>
            <person name="Williams K.H."/>
            <person name="Hubbard S.S."/>
            <person name="Banfield J.F."/>
        </authorList>
    </citation>
    <scope>NUCLEOTIDE SEQUENCE [LARGE SCALE GENOMIC DNA]</scope>
</reference>
<dbReference type="PRINTS" id="PR01217">
    <property type="entry name" value="PRICHEXTENSN"/>
</dbReference>
<name>A0A1F6ERI3_9BACT</name>
<evidence type="ECO:0000256" key="2">
    <source>
        <dbReference type="SAM" id="Phobius"/>
    </source>
</evidence>
<gene>
    <name evidence="3" type="ORF">A3A34_03265</name>
</gene>
<feature type="compositionally biased region" description="Pro residues" evidence="1">
    <location>
        <begin position="206"/>
        <end position="222"/>
    </location>
</feature>
<dbReference type="AlphaFoldDB" id="A0A1F6ERI3"/>
<feature type="compositionally biased region" description="Low complexity" evidence="1">
    <location>
        <begin position="150"/>
        <end position="160"/>
    </location>
</feature>
<feature type="compositionally biased region" description="Polar residues" evidence="1">
    <location>
        <begin position="1"/>
        <end position="21"/>
    </location>
</feature>
<feature type="compositionally biased region" description="Low complexity" evidence="1">
    <location>
        <begin position="191"/>
        <end position="204"/>
    </location>
</feature>
<evidence type="ECO:0000256" key="1">
    <source>
        <dbReference type="SAM" id="MobiDB-lite"/>
    </source>
</evidence>
<sequence length="565" mass="60948">MGTNGATGASDTRPTTGTPQNGHGIENDIQKILLEVKLPAGKSSSASKGTKLTFDTQAVAVALSDTVIGKPQHDVRAVESLARVSSGAPPRVALSDGANDTIVKQVPELPKPTMPMPARATTVPMSPKAYTPRLPTEKTLAQSPPPTIPAPTLTATPVPTESSRVEPPMAAAQKPLVTKSEAPPPLPRDLPPTTRITPTLQTHPLPTKPTPIPTQSPTSPPAFPPTTLQARVKPTTSQVTAVPLPKVVTPPDRATLGGAPPSSLVEAKTGEALQKSNTLSSFRTLKEDLQGIVRNKKVSLVHAVALEEEKKHKRDKVLAADPIHSGRSQKKLLLAFLLTILGLFALFGVYIVTKSQSARSTPLPSAIIFSEQTTLFPLDKQPFGEVKRNLSALRSFTQLTLGAMTRVMPIVSVQVDGVTEDRPATLAEFFNALGIPAPNDLTRSLGKEFFFGIHVVDENVPVFVASVTSYERAFAAMLAWEKNINADLSPIFTPVSPFILDENGLLVQRPFEDLVIRNYDVRALRDDESTIQLYYSFPTRNILIVAESTYSFTEVLSRLRAERRL</sequence>
<dbReference type="Proteomes" id="UP000178587">
    <property type="component" value="Unassembled WGS sequence"/>
</dbReference>
<keyword evidence="2" id="KW-0812">Transmembrane</keyword>
<comment type="caution">
    <text evidence="3">The sequence shown here is derived from an EMBL/GenBank/DDBJ whole genome shotgun (WGS) entry which is preliminary data.</text>
</comment>
<evidence type="ECO:0000313" key="3">
    <source>
        <dbReference type="EMBL" id="OGG76227.1"/>
    </source>
</evidence>
<dbReference type="STRING" id="1798507.A3A34_03265"/>
<feature type="transmembrane region" description="Helical" evidence="2">
    <location>
        <begin position="332"/>
        <end position="352"/>
    </location>
</feature>
<organism evidence="3 4">
    <name type="scientific">Candidatus Kaiserbacteria bacterium RIFCSPLOWO2_01_FULL_50_24</name>
    <dbReference type="NCBI Taxonomy" id="1798507"/>
    <lineage>
        <taxon>Bacteria</taxon>
        <taxon>Candidatus Kaiseribacteriota</taxon>
    </lineage>
</organism>
<feature type="region of interest" description="Disordered" evidence="1">
    <location>
        <begin position="136"/>
        <end position="222"/>
    </location>
</feature>
<feature type="region of interest" description="Disordered" evidence="1">
    <location>
        <begin position="1"/>
        <end position="28"/>
    </location>
</feature>
<protein>
    <submittedName>
        <fullName evidence="3">Uncharacterized protein</fullName>
    </submittedName>
</protein>
<dbReference type="EMBL" id="MFLU01000001">
    <property type="protein sequence ID" value="OGG76227.1"/>
    <property type="molecule type" value="Genomic_DNA"/>
</dbReference>
<keyword evidence="2" id="KW-1133">Transmembrane helix</keyword>
<accession>A0A1F6ERI3</accession>
<keyword evidence="2" id="KW-0472">Membrane</keyword>
<evidence type="ECO:0000313" key="4">
    <source>
        <dbReference type="Proteomes" id="UP000178587"/>
    </source>
</evidence>
<proteinExistence type="predicted"/>